<dbReference type="Proteomes" id="UP000076852">
    <property type="component" value="Chromosome 1"/>
</dbReference>
<organism evidence="1 2">
    <name type="scientific">Paraburkholderia phytofirmans OLGA172</name>
    <dbReference type="NCBI Taxonomy" id="1417228"/>
    <lineage>
        <taxon>Bacteria</taxon>
        <taxon>Pseudomonadati</taxon>
        <taxon>Pseudomonadota</taxon>
        <taxon>Betaproteobacteria</taxon>
        <taxon>Burkholderiales</taxon>
        <taxon>Burkholderiaceae</taxon>
        <taxon>Paraburkholderia</taxon>
    </lineage>
</organism>
<name>A0A160FKK7_9BURK</name>
<sequence>MAADASSGTMRAMSAPSQLKRVVLGQLAISAAVNTVLDVRVELIDQIAGVRGRIPVDARELVC</sequence>
<proteinExistence type="predicted"/>
<reference evidence="1 2" key="1">
    <citation type="journal article" date="2016" name="Gene">
        <title>PacBio SMRT assembly of a complex multi-replicon genome reveals chlorocatechol degradative operon in a region of genome plasticity.</title>
        <authorList>
            <person name="Ricker N."/>
            <person name="Shen S.Y."/>
            <person name="Goordial J."/>
            <person name="Jin S."/>
            <person name="Fulthorpe R.R."/>
        </authorList>
    </citation>
    <scope>NUCLEOTIDE SEQUENCE [LARGE SCALE GENOMIC DNA]</scope>
    <source>
        <strain evidence="1 2">OLGA172</strain>
    </source>
</reference>
<accession>A0A160FKK7</accession>
<dbReference type="KEGG" id="buz:AYM40_11855"/>
<evidence type="ECO:0000313" key="2">
    <source>
        <dbReference type="Proteomes" id="UP000076852"/>
    </source>
</evidence>
<dbReference type="EMBL" id="CP014578">
    <property type="protein sequence ID" value="ANB72980.1"/>
    <property type="molecule type" value="Genomic_DNA"/>
</dbReference>
<dbReference type="AlphaFoldDB" id="A0A160FKK7"/>
<protein>
    <submittedName>
        <fullName evidence="1">Uncharacterized protein</fullName>
    </submittedName>
</protein>
<gene>
    <name evidence="1" type="ORF">AYM40_11855</name>
</gene>
<keyword evidence="2" id="KW-1185">Reference proteome</keyword>
<evidence type="ECO:0000313" key="1">
    <source>
        <dbReference type="EMBL" id="ANB72980.1"/>
    </source>
</evidence>